<keyword evidence="9" id="KW-1185">Reference proteome</keyword>
<dbReference type="InterPro" id="IPR015422">
    <property type="entry name" value="PyrdxlP-dep_Trfase_small"/>
</dbReference>
<dbReference type="PANTHER" id="PTHR43488">
    <property type="entry name" value="GLUTAMATE-PYRUVATE AMINOTRANSFERASE ALAA"/>
    <property type="match status" value="1"/>
</dbReference>
<gene>
    <name evidence="8" type="ORF">GCM10009831_22960</name>
</gene>
<evidence type="ECO:0000313" key="9">
    <source>
        <dbReference type="Proteomes" id="UP001500383"/>
    </source>
</evidence>
<comment type="caution">
    <text evidence="8">The sequence shown here is derived from an EMBL/GenBank/DDBJ whole genome shotgun (WGS) entry which is preliminary data.</text>
</comment>
<evidence type="ECO:0000256" key="3">
    <source>
        <dbReference type="ARBA" id="ARBA00022576"/>
    </source>
</evidence>
<sequence length="424" mass="46190">MVHMQIYRQSRRLRDVRYDVRGPILTEAMRLESEGHDILRLNLGNMHPFGLEARPEIVDAVARELGAGQAYSDSRGIPQARAAVAEHYRRWGVPGIRAEDVFLGNGVSELITLVLQAMVDPGDEILVPAPDYPTWTGAVNLTGGVPVHYLADESDGWNPSLADIESKITPRTTALVVINPNNPTGAVYSAETVRGMADIARRHGLVLLSDEIYEKVIFSGARHHHAALAAGDDVLCLTFGGLSKAYRVCGYRAGWVAATGPLERAQDLLEGLTLLANMRVCPNVPGQYAIPVALAEDSPWGADVIDPDGRIERQLALATERLNAIPGVSCVAPRGALYCFPRLDTERFGIGSDEELVLDLLRSEHVLVTHGTGFNWPEPDHFRIVCLPDAEVLENAIGRIAGYLERRAGLHRQPGTPARNPLPA</sequence>
<dbReference type="GO" id="GO:0008483">
    <property type="term" value="F:transaminase activity"/>
    <property type="evidence" value="ECO:0007669"/>
    <property type="project" value="UniProtKB-KW"/>
</dbReference>
<name>A0ABN2IVP6_9ACTN</name>
<reference evidence="8 9" key="1">
    <citation type="journal article" date="2019" name="Int. J. Syst. Evol. Microbiol.">
        <title>The Global Catalogue of Microorganisms (GCM) 10K type strain sequencing project: providing services to taxonomists for standard genome sequencing and annotation.</title>
        <authorList>
            <consortium name="The Broad Institute Genomics Platform"/>
            <consortium name="The Broad Institute Genome Sequencing Center for Infectious Disease"/>
            <person name="Wu L."/>
            <person name="Ma J."/>
        </authorList>
    </citation>
    <scope>NUCLEOTIDE SEQUENCE [LARGE SCALE GENOMIC DNA]</scope>
    <source>
        <strain evidence="8 9">JCM 16002</strain>
    </source>
</reference>
<protein>
    <recommendedName>
        <fullName evidence="6">alanine transaminase</fullName>
        <ecNumber evidence="6">2.6.1.2</ecNumber>
    </recommendedName>
</protein>
<dbReference type="Gene3D" id="3.90.1150.10">
    <property type="entry name" value="Aspartate Aminotransferase, domain 1"/>
    <property type="match status" value="1"/>
</dbReference>
<evidence type="ECO:0000256" key="1">
    <source>
        <dbReference type="ARBA" id="ARBA00001933"/>
    </source>
</evidence>
<dbReference type="EMBL" id="BAAAQG010000010">
    <property type="protein sequence ID" value="GAA1712677.1"/>
    <property type="molecule type" value="Genomic_DNA"/>
</dbReference>
<dbReference type="EC" id="2.6.1.2" evidence="6"/>
<evidence type="ECO:0000256" key="4">
    <source>
        <dbReference type="ARBA" id="ARBA00022679"/>
    </source>
</evidence>
<dbReference type="CDD" id="cd00609">
    <property type="entry name" value="AAT_like"/>
    <property type="match status" value="1"/>
</dbReference>
<feature type="domain" description="Aminotransferase class I/classII large" evidence="7">
    <location>
        <begin position="53"/>
        <end position="400"/>
    </location>
</feature>
<evidence type="ECO:0000256" key="2">
    <source>
        <dbReference type="ARBA" id="ARBA00007441"/>
    </source>
</evidence>
<evidence type="ECO:0000256" key="5">
    <source>
        <dbReference type="ARBA" id="ARBA00022898"/>
    </source>
</evidence>
<keyword evidence="3 8" id="KW-0032">Aminotransferase</keyword>
<dbReference type="InterPro" id="IPR004839">
    <property type="entry name" value="Aminotransferase_I/II_large"/>
</dbReference>
<comment type="cofactor">
    <cofactor evidence="1">
        <name>pyridoxal 5'-phosphate</name>
        <dbReference type="ChEBI" id="CHEBI:597326"/>
    </cofactor>
</comment>
<keyword evidence="5" id="KW-0663">Pyridoxal phosphate</keyword>
<dbReference type="Pfam" id="PF00155">
    <property type="entry name" value="Aminotran_1_2"/>
    <property type="match status" value="1"/>
</dbReference>
<dbReference type="InterPro" id="IPR015424">
    <property type="entry name" value="PyrdxlP-dep_Trfase"/>
</dbReference>
<dbReference type="PANTHER" id="PTHR43488:SF2">
    <property type="entry name" value="GLUTAMATE-PYRUVATE AMINOTRANSFERASE ALAA"/>
    <property type="match status" value="1"/>
</dbReference>
<dbReference type="SUPFAM" id="SSF53383">
    <property type="entry name" value="PLP-dependent transferases"/>
    <property type="match status" value="1"/>
</dbReference>
<organism evidence="8 9">
    <name type="scientific">Dietzia cercidiphylli</name>
    <dbReference type="NCBI Taxonomy" id="498199"/>
    <lineage>
        <taxon>Bacteria</taxon>
        <taxon>Bacillati</taxon>
        <taxon>Actinomycetota</taxon>
        <taxon>Actinomycetes</taxon>
        <taxon>Mycobacteriales</taxon>
        <taxon>Dietziaceae</taxon>
        <taxon>Dietzia</taxon>
    </lineage>
</organism>
<dbReference type="InterPro" id="IPR015421">
    <property type="entry name" value="PyrdxlP-dep_Trfase_major"/>
</dbReference>
<comment type="similarity">
    <text evidence="2">Belongs to the class-I pyridoxal-phosphate-dependent aminotransferase family.</text>
</comment>
<accession>A0ABN2IVP6</accession>
<evidence type="ECO:0000256" key="6">
    <source>
        <dbReference type="ARBA" id="ARBA00026106"/>
    </source>
</evidence>
<dbReference type="InterPro" id="IPR051926">
    <property type="entry name" value="Ala_Aminotransferase"/>
</dbReference>
<proteinExistence type="inferred from homology"/>
<keyword evidence="4" id="KW-0808">Transferase</keyword>
<evidence type="ECO:0000313" key="8">
    <source>
        <dbReference type="EMBL" id="GAA1712677.1"/>
    </source>
</evidence>
<dbReference type="Gene3D" id="3.40.640.10">
    <property type="entry name" value="Type I PLP-dependent aspartate aminotransferase-like (Major domain)"/>
    <property type="match status" value="1"/>
</dbReference>
<evidence type="ECO:0000259" key="7">
    <source>
        <dbReference type="Pfam" id="PF00155"/>
    </source>
</evidence>
<dbReference type="Proteomes" id="UP001500383">
    <property type="component" value="Unassembled WGS sequence"/>
</dbReference>